<sequence length="698" mass="77582">MSHDENRPTNRLAAETSPYLLQHRHNPVDWYPWGEEAFEKARAEGKPVFLSVGYSACHWCHVMERESFEDEAIARLMNEYFVNVKVDREERPDVDQIYMSAVQALSGHGGWPMSVFLTPDARPFWGGTYFPPKDSRGMPGFPRVLTSIHEAWTNRRDSIMASAGELTNQLDSMGRVPESEGELSAELLDNAARQLARAFEPRHGGFGSAPKFPHPMDLRVLLREHARTGDAHALHMVRHTLGKMARGGIYDHLGGGFARYSTDDEWLVPHFEKMLYDNALLASTYVEAYQLTGDPEYARVAREIFDYVLGRMTDPEGGFYSTEDADSEGEEGKYYVWTLDEIREVLGPDRADTFAQAYDVTERGNWEGKTILNLPRPLEEAAASLGRDPGDLRRELDEERAELLEARGRRVPPGKDTKILASWNGLMIAALADGAHALADDRYLDAAEKAAGFILDRMRAEDGRLLHSFKDGRARFNAYLDDYANLADGLTRLYEATGRPRWIEAAMRMAEVMIGQFSDAEGGGFYYTSADHEALIARTKDAYDNATPSGNAMAATALARLAGLIGLSELDHHARRAVQSVRLVLEKAPTAAGQSLIALDFLLGEVREIAVVGGEDDAERVDVLRRIRSRFLPHAVVAPTPASEEDREEAERMVPLLQDRPTREGRTTIYVCEGFSCREPVLAEGLDEALGGSGSGGS</sequence>
<name>A0A518HBJ1_9BACT</name>
<organism evidence="2 3">
    <name type="scientific">Tautonia plasticadhaerens</name>
    <dbReference type="NCBI Taxonomy" id="2527974"/>
    <lineage>
        <taxon>Bacteria</taxon>
        <taxon>Pseudomonadati</taxon>
        <taxon>Planctomycetota</taxon>
        <taxon>Planctomycetia</taxon>
        <taxon>Isosphaerales</taxon>
        <taxon>Isosphaeraceae</taxon>
        <taxon>Tautonia</taxon>
    </lineage>
</organism>
<dbReference type="RefSeq" id="WP_145276518.1">
    <property type="nucleotide sequence ID" value="NZ_CP036426.1"/>
</dbReference>
<feature type="domain" description="Spermatogenesis-associated protein 20-like TRX" evidence="1">
    <location>
        <begin position="9"/>
        <end position="170"/>
    </location>
</feature>
<dbReference type="InterPro" id="IPR004879">
    <property type="entry name" value="Ssp411-like_TRX"/>
</dbReference>
<dbReference type="GO" id="GO:0047736">
    <property type="term" value="F:cellobiose epimerase activity"/>
    <property type="evidence" value="ECO:0007669"/>
    <property type="project" value="UniProtKB-EC"/>
</dbReference>
<dbReference type="Gene3D" id="3.40.30.10">
    <property type="entry name" value="Glutaredoxin"/>
    <property type="match status" value="1"/>
</dbReference>
<evidence type="ECO:0000313" key="2">
    <source>
        <dbReference type="EMBL" id="QDV38200.1"/>
    </source>
</evidence>
<protein>
    <submittedName>
        <fullName evidence="2">Cellobiose 2-epimerase</fullName>
        <ecNumber evidence="2">5.1.3.11</ecNumber>
    </submittedName>
</protein>
<evidence type="ECO:0000259" key="1">
    <source>
        <dbReference type="Pfam" id="PF03190"/>
    </source>
</evidence>
<dbReference type="SUPFAM" id="SSF48208">
    <property type="entry name" value="Six-hairpin glycosidases"/>
    <property type="match status" value="1"/>
</dbReference>
<dbReference type="CDD" id="cd02955">
    <property type="entry name" value="SSP411"/>
    <property type="match status" value="1"/>
</dbReference>
<dbReference type="GO" id="GO:0005975">
    <property type="term" value="P:carbohydrate metabolic process"/>
    <property type="evidence" value="ECO:0007669"/>
    <property type="project" value="InterPro"/>
</dbReference>
<dbReference type="SUPFAM" id="SSF52833">
    <property type="entry name" value="Thioredoxin-like"/>
    <property type="match status" value="1"/>
</dbReference>
<dbReference type="PANTHER" id="PTHR42899">
    <property type="entry name" value="SPERMATOGENESIS-ASSOCIATED PROTEIN 20"/>
    <property type="match status" value="1"/>
</dbReference>
<proteinExistence type="predicted"/>
<dbReference type="Pfam" id="PF03190">
    <property type="entry name" value="Thioredox_DsbH"/>
    <property type="match status" value="1"/>
</dbReference>
<gene>
    <name evidence="2" type="ORF">ElP_61510</name>
</gene>
<keyword evidence="3" id="KW-1185">Reference proteome</keyword>
<accession>A0A518HBJ1</accession>
<dbReference type="EMBL" id="CP036426">
    <property type="protein sequence ID" value="QDV38200.1"/>
    <property type="molecule type" value="Genomic_DNA"/>
</dbReference>
<dbReference type="InterPro" id="IPR024705">
    <property type="entry name" value="Ssp411"/>
</dbReference>
<dbReference type="PIRSF" id="PIRSF006402">
    <property type="entry name" value="UCP006402_thioredoxin"/>
    <property type="match status" value="1"/>
</dbReference>
<dbReference type="Gene3D" id="1.50.10.10">
    <property type="match status" value="2"/>
</dbReference>
<dbReference type="InterPro" id="IPR012341">
    <property type="entry name" value="6hp_glycosidase-like_sf"/>
</dbReference>
<dbReference type="KEGG" id="tpla:ElP_61510"/>
<dbReference type="Proteomes" id="UP000317835">
    <property type="component" value="Chromosome"/>
</dbReference>
<dbReference type="EC" id="5.1.3.11" evidence="2"/>
<dbReference type="AlphaFoldDB" id="A0A518HBJ1"/>
<dbReference type="InterPro" id="IPR036249">
    <property type="entry name" value="Thioredoxin-like_sf"/>
</dbReference>
<dbReference type="PANTHER" id="PTHR42899:SF1">
    <property type="entry name" value="SPERMATOGENESIS-ASSOCIATED PROTEIN 20"/>
    <property type="match status" value="1"/>
</dbReference>
<keyword evidence="2" id="KW-0413">Isomerase</keyword>
<dbReference type="InterPro" id="IPR008928">
    <property type="entry name" value="6-hairpin_glycosidase_sf"/>
</dbReference>
<dbReference type="OrthoDB" id="9762614at2"/>
<evidence type="ECO:0000313" key="3">
    <source>
        <dbReference type="Proteomes" id="UP000317835"/>
    </source>
</evidence>
<reference evidence="2 3" key="1">
    <citation type="submission" date="2019-02" db="EMBL/GenBank/DDBJ databases">
        <title>Deep-cultivation of Planctomycetes and their phenomic and genomic characterization uncovers novel biology.</title>
        <authorList>
            <person name="Wiegand S."/>
            <person name="Jogler M."/>
            <person name="Boedeker C."/>
            <person name="Pinto D."/>
            <person name="Vollmers J."/>
            <person name="Rivas-Marin E."/>
            <person name="Kohn T."/>
            <person name="Peeters S.H."/>
            <person name="Heuer A."/>
            <person name="Rast P."/>
            <person name="Oberbeckmann S."/>
            <person name="Bunk B."/>
            <person name="Jeske O."/>
            <person name="Meyerdierks A."/>
            <person name="Storesund J.E."/>
            <person name="Kallscheuer N."/>
            <person name="Luecker S."/>
            <person name="Lage O.M."/>
            <person name="Pohl T."/>
            <person name="Merkel B.J."/>
            <person name="Hornburger P."/>
            <person name="Mueller R.-W."/>
            <person name="Bruemmer F."/>
            <person name="Labrenz M."/>
            <person name="Spormann A.M."/>
            <person name="Op den Camp H."/>
            <person name="Overmann J."/>
            <person name="Amann R."/>
            <person name="Jetten M.S.M."/>
            <person name="Mascher T."/>
            <person name="Medema M.H."/>
            <person name="Devos D.P."/>
            <person name="Kaster A.-K."/>
            <person name="Ovreas L."/>
            <person name="Rohde M."/>
            <person name="Galperin M.Y."/>
            <person name="Jogler C."/>
        </authorList>
    </citation>
    <scope>NUCLEOTIDE SEQUENCE [LARGE SCALE GENOMIC DNA]</scope>
    <source>
        <strain evidence="2 3">ElP</strain>
    </source>
</reference>